<comment type="caution">
    <text evidence="2">The sequence shown here is derived from an EMBL/GenBank/DDBJ whole genome shotgun (WGS) entry which is preliminary data.</text>
</comment>
<protein>
    <recommendedName>
        <fullName evidence="4">Dehydratase</fullName>
    </recommendedName>
</protein>
<keyword evidence="1" id="KW-0732">Signal</keyword>
<gene>
    <name evidence="2" type="ORF">DFJ66_8072</name>
</gene>
<keyword evidence="3" id="KW-1185">Reference proteome</keyword>
<evidence type="ECO:0000313" key="2">
    <source>
        <dbReference type="EMBL" id="RKT74705.1"/>
    </source>
</evidence>
<sequence>MNPTKTRATAVVTALVATTLFAPSASADADGGPHATTATTVTVPYLCRTTENGGWIPLNGHKRNYDTVAPVEVKAGQVFLVSVDPAPSTTNAEYMKTIKDVVVAYKLPSNAVLLGYALSGASGLGPAAPQVQITGDQFVVTAPGPIAGGTVYDMPKVTFVFSASRAGTVTTAPGGTGFEQPGFAFTRLLVGETEWGPVQCYPDPAQPVGFTATTVR</sequence>
<evidence type="ECO:0000313" key="3">
    <source>
        <dbReference type="Proteomes" id="UP000272729"/>
    </source>
</evidence>
<reference evidence="2 3" key="1">
    <citation type="submission" date="2018-10" db="EMBL/GenBank/DDBJ databases">
        <title>Sequencing the genomes of 1000 actinobacteria strains.</title>
        <authorList>
            <person name="Klenk H.-P."/>
        </authorList>
    </citation>
    <scope>NUCLEOTIDE SEQUENCE [LARGE SCALE GENOMIC DNA]</scope>
    <source>
        <strain evidence="2 3">DSM 43911</strain>
    </source>
</reference>
<evidence type="ECO:0008006" key="4">
    <source>
        <dbReference type="Google" id="ProtNLM"/>
    </source>
</evidence>
<feature type="chain" id="PRO_5019840519" description="Dehydratase" evidence="1">
    <location>
        <begin position="30"/>
        <end position="216"/>
    </location>
</feature>
<accession>A0A495XNC5</accession>
<dbReference type="Proteomes" id="UP000272729">
    <property type="component" value="Unassembled WGS sequence"/>
</dbReference>
<dbReference type="RefSeq" id="WP_211351472.1">
    <property type="nucleotide sequence ID" value="NZ_JBIUBA010000006.1"/>
</dbReference>
<organism evidence="2 3">
    <name type="scientific">Saccharothrix variisporea</name>
    <dbReference type="NCBI Taxonomy" id="543527"/>
    <lineage>
        <taxon>Bacteria</taxon>
        <taxon>Bacillati</taxon>
        <taxon>Actinomycetota</taxon>
        <taxon>Actinomycetes</taxon>
        <taxon>Pseudonocardiales</taxon>
        <taxon>Pseudonocardiaceae</taxon>
        <taxon>Saccharothrix</taxon>
    </lineage>
</organism>
<dbReference type="EMBL" id="RBXR01000001">
    <property type="protein sequence ID" value="RKT74705.1"/>
    <property type="molecule type" value="Genomic_DNA"/>
</dbReference>
<feature type="signal peptide" evidence="1">
    <location>
        <begin position="1"/>
        <end position="29"/>
    </location>
</feature>
<dbReference type="AlphaFoldDB" id="A0A495XNC5"/>
<name>A0A495XNC5_9PSEU</name>
<evidence type="ECO:0000256" key="1">
    <source>
        <dbReference type="SAM" id="SignalP"/>
    </source>
</evidence>
<proteinExistence type="predicted"/>